<dbReference type="Gene3D" id="3.55.40.20">
    <property type="entry name" value="Iron/manganese superoxide dismutase, C-terminal domain"/>
    <property type="match status" value="1"/>
</dbReference>
<dbReference type="GO" id="GO:0046872">
    <property type="term" value="F:metal ion binding"/>
    <property type="evidence" value="ECO:0007669"/>
    <property type="project" value="UniProtKB-KW"/>
</dbReference>
<sequence>MSYYIYPFELKPLNYNYDNLEPFIDAATVCFHHDKHLRTYTNNLNKALESHLTFQSWDLIRLVSEYDKLPLELQKPVRNNAGGVYNHNLYFDIMMPGGSKMPIDTLKNLIDKKFGNYDNFKAEFKNIALGTFGSGYACLVSNNEGQIEIISVSNQDTTLSRSLYTIILIDVWEHSYYLKYQNRRNEYIDNWFNLINWEVAENNYKRITSKV</sequence>
<dbReference type="SUPFAM" id="SSF54719">
    <property type="entry name" value="Fe,Mn superoxide dismutase (SOD), C-terminal domain"/>
    <property type="match status" value="1"/>
</dbReference>
<dbReference type="InterPro" id="IPR036324">
    <property type="entry name" value="Mn/Fe_SOD_N_sf"/>
</dbReference>
<name>A0AA48IAA9_9FIRM</name>
<accession>A0AA48IAA9</accession>
<comment type="similarity">
    <text evidence="1 6">Belongs to the iron/manganese superoxide dismutase family.</text>
</comment>
<organism evidence="9">
    <name type="scientific">Candidatus Improbicoccus pseudotrichonymphae</name>
    <dbReference type="NCBI Taxonomy" id="3033792"/>
    <lineage>
        <taxon>Bacteria</taxon>
        <taxon>Bacillati</taxon>
        <taxon>Bacillota</taxon>
        <taxon>Clostridia</taxon>
        <taxon>Candidatus Improbicoccus</taxon>
    </lineage>
</organism>
<feature type="domain" description="Manganese/iron superoxide dismutase C-terminal" evidence="8">
    <location>
        <begin position="104"/>
        <end position="202"/>
    </location>
</feature>
<protein>
    <recommendedName>
        <fullName evidence="2 6">Superoxide dismutase</fullName>
        <ecNumber evidence="2 6">1.15.1.1</ecNumber>
    </recommendedName>
</protein>
<evidence type="ECO:0000256" key="2">
    <source>
        <dbReference type="ARBA" id="ARBA00012682"/>
    </source>
</evidence>
<evidence type="ECO:0000259" key="8">
    <source>
        <dbReference type="Pfam" id="PF02777"/>
    </source>
</evidence>
<dbReference type="EC" id="1.15.1.1" evidence="2 6"/>
<dbReference type="SUPFAM" id="SSF46609">
    <property type="entry name" value="Fe,Mn superoxide dismutase (SOD), N-terminal domain"/>
    <property type="match status" value="1"/>
</dbReference>
<dbReference type="PANTHER" id="PTHR43595:SF2">
    <property type="entry name" value="SMALL RIBOSOMAL SUBUNIT PROTEIN MS42"/>
    <property type="match status" value="1"/>
</dbReference>
<comment type="function">
    <text evidence="6">Destroys radicals which are normally produced within the cells and which are toxic to biological systems.</text>
</comment>
<feature type="binding site" evidence="5">
    <location>
        <position position="174"/>
    </location>
    <ligand>
        <name>Mn(2+)</name>
        <dbReference type="ChEBI" id="CHEBI:29035"/>
    </ligand>
</feature>
<dbReference type="InterPro" id="IPR019831">
    <property type="entry name" value="Mn/Fe_SOD_N"/>
</dbReference>
<gene>
    <name evidence="9" type="ORF">CfP315_0319</name>
</gene>
<dbReference type="PIRSF" id="PIRSF000349">
    <property type="entry name" value="SODismutase"/>
    <property type="match status" value="1"/>
</dbReference>
<dbReference type="KEGG" id="ips:CfP315_0319"/>
<feature type="binding site" evidence="5">
    <location>
        <position position="170"/>
    </location>
    <ligand>
        <name>Mn(2+)</name>
        <dbReference type="ChEBI" id="CHEBI:29035"/>
    </ligand>
</feature>
<dbReference type="PROSITE" id="PS00088">
    <property type="entry name" value="SOD_MN"/>
    <property type="match status" value="1"/>
</dbReference>
<evidence type="ECO:0000259" key="7">
    <source>
        <dbReference type="Pfam" id="PF00081"/>
    </source>
</evidence>
<dbReference type="Pfam" id="PF00081">
    <property type="entry name" value="Sod_Fe_N"/>
    <property type="match status" value="1"/>
</dbReference>
<reference evidence="9" key="1">
    <citation type="journal article" date="2023" name="ISME J.">
        <title>Emergence of putative energy parasites within Clostridia revealed by genome analysis of a novel endosymbiotic clade.</title>
        <authorList>
            <person name="Takahashi K."/>
            <person name="Kuwahara H."/>
            <person name="Horikawa Y."/>
            <person name="Izawa K."/>
            <person name="Kato D."/>
            <person name="Inagaki T."/>
            <person name="Yuki M."/>
            <person name="Ohkuma M."/>
            <person name="Hongoh Y."/>
        </authorList>
    </citation>
    <scope>NUCLEOTIDE SEQUENCE</scope>
    <source>
        <strain evidence="9">CfP3-15</strain>
    </source>
</reference>
<dbReference type="InterPro" id="IPR036314">
    <property type="entry name" value="SOD_C_sf"/>
</dbReference>
<comment type="catalytic activity">
    <reaction evidence="6">
        <text>2 superoxide + 2 H(+) = H2O2 + O2</text>
        <dbReference type="Rhea" id="RHEA:20696"/>
        <dbReference type="ChEBI" id="CHEBI:15378"/>
        <dbReference type="ChEBI" id="CHEBI:15379"/>
        <dbReference type="ChEBI" id="CHEBI:16240"/>
        <dbReference type="ChEBI" id="CHEBI:18421"/>
        <dbReference type="EC" id="1.15.1.1"/>
    </reaction>
</comment>
<feature type="domain" description="Manganese/iron superoxide dismutase N-terminal" evidence="7">
    <location>
        <begin position="8"/>
        <end position="94"/>
    </location>
</feature>
<evidence type="ECO:0000256" key="5">
    <source>
        <dbReference type="PIRSR" id="PIRSR000349-1"/>
    </source>
</evidence>
<feature type="binding site" evidence="5">
    <location>
        <position position="32"/>
    </location>
    <ligand>
        <name>Mn(2+)</name>
        <dbReference type="ChEBI" id="CHEBI:29035"/>
    </ligand>
</feature>
<dbReference type="PRINTS" id="PR01703">
    <property type="entry name" value="MNSODISMTASE"/>
</dbReference>
<dbReference type="InterPro" id="IPR019833">
    <property type="entry name" value="Mn/Fe_SOD_BS"/>
</dbReference>
<dbReference type="EMBL" id="AP027924">
    <property type="protein sequence ID" value="BED91790.1"/>
    <property type="molecule type" value="Genomic_DNA"/>
</dbReference>
<evidence type="ECO:0000256" key="6">
    <source>
        <dbReference type="RuleBase" id="RU000414"/>
    </source>
</evidence>
<dbReference type="GO" id="GO:0005737">
    <property type="term" value="C:cytoplasm"/>
    <property type="evidence" value="ECO:0007669"/>
    <property type="project" value="TreeGrafter"/>
</dbReference>
<dbReference type="PANTHER" id="PTHR43595">
    <property type="entry name" value="37S RIBOSOMAL PROTEIN S26, MITOCHONDRIAL"/>
    <property type="match status" value="1"/>
</dbReference>
<dbReference type="GO" id="GO:0004784">
    <property type="term" value="F:superoxide dismutase activity"/>
    <property type="evidence" value="ECO:0007669"/>
    <property type="project" value="UniProtKB-EC"/>
</dbReference>
<dbReference type="InterPro" id="IPR001189">
    <property type="entry name" value="Mn/Fe_SOD"/>
</dbReference>
<keyword evidence="4 6" id="KW-0560">Oxidoreductase</keyword>
<dbReference type="Gene3D" id="1.10.287.990">
    <property type="entry name" value="Fe,Mn superoxide dismutase (SOD) domain"/>
    <property type="match status" value="1"/>
</dbReference>
<dbReference type="AlphaFoldDB" id="A0AA48IAA9"/>
<feature type="binding site" evidence="5">
    <location>
        <position position="87"/>
    </location>
    <ligand>
        <name>Mn(2+)</name>
        <dbReference type="ChEBI" id="CHEBI:29035"/>
    </ligand>
</feature>
<dbReference type="Proteomes" id="UP001337580">
    <property type="component" value="Chromosome"/>
</dbReference>
<proteinExistence type="inferred from homology"/>
<evidence type="ECO:0000313" key="9">
    <source>
        <dbReference type="EMBL" id="BED91790.1"/>
    </source>
</evidence>
<dbReference type="Pfam" id="PF02777">
    <property type="entry name" value="Sod_Fe_C"/>
    <property type="match status" value="1"/>
</dbReference>
<evidence type="ECO:0000256" key="1">
    <source>
        <dbReference type="ARBA" id="ARBA00008714"/>
    </source>
</evidence>
<evidence type="ECO:0000256" key="4">
    <source>
        <dbReference type="ARBA" id="ARBA00023002"/>
    </source>
</evidence>
<evidence type="ECO:0000256" key="3">
    <source>
        <dbReference type="ARBA" id="ARBA00022723"/>
    </source>
</evidence>
<dbReference type="InterPro" id="IPR019832">
    <property type="entry name" value="Mn/Fe_SOD_C"/>
</dbReference>
<keyword evidence="3 5" id="KW-0479">Metal-binding</keyword>